<proteinExistence type="predicted"/>
<name>A0ACB8RDG5_9AGAM</name>
<organism evidence="1 2">
    <name type="scientific">Auriscalpium vulgare</name>
    <dbReference type="NCBI Taxonomy" id="40419"/>
    <lineage>
        <taxon>Eukaryota</taxon>
        <taxon>Fungi</taxon>
        <taxon>Dikarya</taxon>
        <taxon>Basidiomycota</taxon>
        <taxon>Agaricomycotina</taxon>
        <taxon>Agaricomycetes</taxon>
        <taxon>Russulales</taxon>
        <taxon>Auriscalpiaceae</taxon>
        <taxon>Auriscalpium</taxon>
    </lineage>
</organism>
<reference evidence="1" key="2">
    <citation type="journal article" date="2022" name="New Phytol.">
        <title>Evolutionary transition to the ectomycorrhizal habit in the genomes of a hyperdiverse lineage of mushroom-forming fungi.</title>
        <authorList>
            <person name="Looney B."/>
            <person name="Miyauchi S."/>
            <person name="Morin E."/>
            <person name="Drula E."/>
            <person name="Courty P.E."/>
            <person name="Kohler A."/>
            <person name="Kuo A."/>
            <person name="LaButti K."/>
            <person name="Pangilinan J."/>
            <person name="Lipzen A."/>
            <person name="Riley R."/>
            <person name="Andreopoulos W."/>
            <person name="He G."/>
            <person name="Johnson J."/>
            <person name="Nolan M."/>
            <person name="Tritt A."/>
            <person name="Barry K.W."/>
            <person name="Grigoriev I.V."/>
            <person name="Nagy L.G."/>
            <person name="Hibbett D."/>
            <person name="Henrissat B."/>
            <person name="Matheny P.B."/>
            <person name="Labbe J."/>
            <person name="Martin F.M."/>
        </authorList>
    </citation>
    <scope>NUCLEOTIDE SEQUENCE</scope>
    <source>
        <strain evidence="1">FP105234-sp</strain>
    </source>
</reference>
<sequence>MSESCGNPNVESEAVMPRKAKFDKGKTCVKCKENPGNLVIRHAVYCKDCFGPLISSRFRHALEPHINATPSGPRRVALKPTGDLLVGFSGGLGSTVLLDLVHHSYLLKVVANVSKGGKAHPRNNERVWKNVRACYVEIADAFPGMKDRIEDVRAAVGRYDGVEFVPVRIQDAFDPTWWEKVSGKPAPPLGLDIDLSDEDVRISSSNSDSTPISALHSYLRKLPTPTAVHSTISTLIRILLLYTAHATTSSHLVQGTSLTSLSINLISSISQGGGFVVPQVTQEEWFPRTSPAPTESATARRSVRVIRPLRDIGMKECAAWAWWNQLPIAGKQKVPVSRQTIDDLTKDFIVGLEKDFPSTVSTIAKTVAKLAPKGDAGDRCVMCELPTQRSAQEWKARIAIRSFTAPDPSTTLSPATSLSPLLCYSCHTTLTSRSSRGAIPAQTGMPVAGPPSPLVPLPAWTVAHLAAPADTLEPHGCSPSDSTREGEQHGEVWEAKKLSVDDLRTLVGDFMLDDDS</sequence>
<reference evidence="1" key="1">
    <citation type="submission" date="2021-02" db="EMBL/GenBank/DDBJ databases">
        <authorList>
            <consortium name="DOE Joint Genome Institute"/>
            <person name="Ahrendt S."/>
            <person name="Looney B.P."/>
            <person name="Miyauchi S."/>
            <person name="Morin E."/>
            <person name="Drula E."/>
            <person name="Courty P.E."/>
            <person name="Chicoki N."/>
            <person name="Fauchery L."/>
            <person name="Kohler A."/>
            <person name="Kuo A."/>
            <person name="Labutti K."/>
            <person name="Pangilinan J."/>
            <person name="Lipzen A."/>
            <person name="Riley R."/>
            <person name="Andreopoulos W."/>
            <person name="He G."/>
            <person name="Johnson J."/>
            <person name="Barry K.W."/>
            <person name="Grigoriev I.V."/>
            <person name="Nagy L."/>
            <person name="Hibbett D."/>
            <person name="Henrissat B."/>
            <person name="Matheny P.B."/>
            <person name="Labbe J."/>
            <person name="Martin F."/>
        </authorList>
    </citation>
    <scope>NUCLEOTIDE SEQUENCE</scope>
    <source>
        <strain evidence="1">FP105234-sp</strain>
    </source>
</reference>
<dbReference type="EMBL" id="MU276094">
    <property type="protein sequence ID" value="KAI0041922.1"/>
    <property type="molecule type" value="Genomic_DNA"/>
</dbReference>
<keyword evidence="2" id="KW-1185">Reference proteome</keyword>
<comment type="caution">
    <text evidence="1">The sequence shown here is derived from an EMBL/GenBank/DDBJ whole genome shotgun (WGS) entry which is preliminary data.</text>
</comment>
<evidence type="ECO:0000313" key="2">
    <source>
        <dbReference type="Proteomes" id="UP000814033"/>
    </source>
</evidence>
<evidence type="ECO:0000313" key="1">
    <source>
        <dbReference type="EMBL" id="KAI0041922.1"/>
    </source>
</evidence>
<gene>
    <name evidence="1" type="ORF">FA95DRAFT_1610631</name>
</gene>
<protein>
    <submittedName>
        <fullName evidence="1">Uncharacterized protein</fullName>
    </submittedName>
</protein>
<dbReference type="Proteomes" id="UP000814033">
    <property type="component" value="Unassembled WGS sequence"/>
</dbReference>
<accession>A0ACB8RDG5</accession>